<proteinExistence type="predicted"/>
<dbReference type="Proteomes" id="UP001419268">
    <property type="component" value="Unassembled WGS sequence"/>
</dbReference>
<sequence>MAKAIPASMRRRRCCGSDELVVRTPTEQRGSKAIARQQTGLVAMRNGGPAAEAADGGSSEPGDQRAEARGQQFERDWSPARQPTVAADDAKSARRAKHTADQERRGERRGGALPDRSIPDETQQQWTMRRDFDEARRRDELLAKKTKGVDHGYACVLQMDFGVETSIEGHGEVLNHIDFNYKSN</sequence>
<comment type="caution">
    <text evidence="2">The sequence shown here is derived from an EMBL/GenBank/DDBJ whole genome shotgun (WGS) entry which is preliminary data.</text>
</comment>
<feature type="region of interest" description="Disordered" evidence="1">
    <location>
        <begin position="23"/>
        <end position="125"/>
    </location>
</feature>
<name>A0AAP0KDE5_9MAGN</name>
<dbReference type="EMBL" id="JBBNAG010000003">
    <property type="protein sequence ID" value="KAK9149147.1"/>
    <property type="molecule type" value="Genomic_DNA"/>
</dbReference>
<keyword evidence="3" id="KW-1185">Reference proteome</keyword>
<evidence type="ECO:0000313" key="3">
    <source>
        <dbReference type="Proteomes" id="UP001419268"/>
    </source>
</evidence>
<protein>
    <submittedName>
        <fullName evidence="2">Uncharacterized protein</fullName>
    </submittedName>
</protein>
<dbReference type="AlphaFoldDB" id="A0AAP0KDE5"/>
<organism evidence="2 3">
    <name type="scientific">Stephania cephalantha</name>
    <dbReference type="NCBI Taxonomy" id="152367"/>
    <lineage>
        <taxon>Eukaryota</taxon>
        <taxon>Viridiplantae</taxon>
        <taxon>Streptophyta</taxon>
        <taxon>Embryophyta</taxon>
        <taxon>Tracheophyta</taxon>
        <taxon>Spermatophyta</taxon>
        <taxon>Magnoliopsida</taxon>
        <taxon>Ranunculales</taxon>
        <taxon>Menispermaceae</taxon>
        <taxon>Menispermoideae</taxon>
        <taxon>Cissampelideae</taxon>
        <taxon>Stephania</taxon>
    </lineage>
</organism>
<feature type="compositionally biased region" description="Basic and acidic residues" evidence="1">
    <location>
        <begin position="62"/>
        <end position="78"/>
    </location>
</feature>
<evidence type="ECO:0000313" key="2">
    <source>
        <dbReference type="EMBL" id="KAK9149147.1"/>
    </source>
</evidence>
<accession>A0AAP0KDE5</accession>
<gene>
    <name evidence="2" type="ORF">Scep_007904</name>
</gene>
<feature type="compositionally biased region" description="Basic and acidic residues" evidence="1">
    <location>
        <begin position="88"/>
        <end position="110"/>
    </location>
</feature>
<evidence type="ECO:0000256" key="1">
    <source>
        <dbReference type="SAM" id="MobiDB-lite"/>
    </source>
</evidence>
<reference evidence="2 3" key="1">
    <citation type="submission" date="2024-01" db="EMBL/GenBank/DDBJ databases">
        <title>Genome assemblies of Stephania.</title>
        <authorList>
            <person name="Yang L."/>
        </authorList>
    </citation>
    <scope>NUCLEOTIDE SEQUENCE [LARGE SCALE GENOMIC DNA]</scope>
    <source>
        <strain evidence="2">JXDWG</strain>
        <tissue evidence="2">Leaf</tissue>
    </source>
</reference>